<gene>
    <name evidence="2" type="ORF">H0264_11370</name>
</gene>
<keyword evidence="3" id="KW-1185">Reference proteome</keyword>
<keyword evidence="1" id="KW-0472">Membrane</keyword>
<protein>
    <submittedName>
        <fullName evidence="2">Uncharacterized protein</fullName>
    </submittedName>
</protein>
<name>A0A7D6ZSF1_9NOCA</name>
<dbReference type="Proteomes" id="UP000515512">
    <property type="component" value="Chromosome"/>
</dbReference>
<dbReference type="EMBL" id="CP059399">
    <property type="protein sequence ID" value="QLY32765.1"/>
    <property type="molecule type" value="Genomic_DNA"/>
</dbReference>
<sequence length="164" mass="16758">MTAAVNAPAGDSEAAAGRGRAWLPVIAVLLVLDGLITVVLEVLYLPLYAGRGTLAEASGPLMAEPLAAATTTGAVPVPIAALVAAVVNVLLVMGMGTISQRPAVMLLPLLAWTLGFLLLASTGPGGDVMLIGDWPTMLLFLCGLVPAGLYLYWRVTARAVARAV</sequence>
<evidence type="ECO:0000313" key="3">
    <source>
        <dbReference type="Proteomes" id="UP000515512"/>
    </source>
</evidence>
<feature type="transmembrane region" description="Helical" evidence="1">
    <location>
        <begin position="134"/>
        <end position="153"/>
    </location>
</feature>
<accession>A0A7D6ZSF1</accession>
<feature type="transmembrane region" description="Helical" evidence="1">
    <location>
        <begin position="66"/>
        <end position="91"/>
    </location>
</feature>
<dbReference type="RefSeq" id="WP_181583930.1">
    <property type="nucleotide sequence ID" value="NZ_CP059399.1"/>
</dbReference>
<organism evidence="2 3">
    <name type="scientific">Nocardia huaxiensis</name>
    <dbReference type="NCBI Taxonomy" id="2755382"/>
    <lineage>
        <taxon>Bacteria</taxon>
        <taxon>Bacillati</taxon>
        <taxon>Actinomycetota</taxon>
        <taxon>Actinomycetes</taxon>
        <taxon>Mycobacteriales</taxon>
        <taxon>Nocardiaceae</taxon>
        <taxon>Nocardia</taxon>
    </lineage>
</organism>
<proteinExistence type="predicted"/>
<evidence type="ECO:0000256" key="1">
    <source>
        <dbReference type="SAM" id="Phobius"/>
    </source>
</evidence>
<reference evidence="2 3" key="1">
    <citation type="submission" date="2020-07" db="EMBL/GenBank/DDBJ databases">
        <authorList>
            <person name="Zhuang K."/>
            <person name="Ran Y."/>
        </authorList>
    </citation>
    <scope>NUCLEOTIDE SEQUENCE [LARGE SCALE GENOMIC DNA]</scope>
    <source>
        <strain evidence="2 3">WCH-YHL-001</strain>
    </source>
</reference>
<feature type="transmembrane region" description="Helical" evidence="1">
    <location>
        <begin position="103"/>
        <end position="122"/>
    </location>
</feature>
<keyword evidence="1" id="KW-0812">Transmembrane</keyword>
<keyword evidence="1" id="KW-1133">Transmembrane helix</keyword>
<dbReference type="KEGG" id="nhu:H0264_11370"/>
<dbReference type="AlphaFoldDB" id="A0A7D6ZSF1"/>
<feature type="transmembrane region" description="Helical" evidence="1">
    <location>
        <begin position="21"/>
        <end position="46"/>
    </location>
</feature>
<evidence type="ECO:0000313" key="2">
    <source>
        <dbReference type="EMBL" id="QLY32765.1"/>
    </source>
</evidence>